<dbReference type="InterPro" id="IPR001584">
    <property type="entry name" value="Integrase_cat-core"/>
</dbReference>
<evidence type="ECO:0000259" key="1">
    <source>
        <dbReference type="PROSITE" id="PS50994"/>
    </source>
</evidence>
<dbReference type="EMBL" id="LOCO01000012">
    <property type="protein sequence ID" value="KXO08912.1"/>
    <property type="molecule type" value="Genomic_DNA"/>
</dbReference>
<dbReference type="InterPro" id="IPR036397">
    <property type="entry name" value="RNaseH_sf"/>
</dbReference>
<dbReference type="Proteomes" id="UP000070282">
    <property type="component" value="Unassembled WGS sequence"/>
</dbReference>
<feature type="domain" description="Integrase catalytic" evidence="1">
    <location>
        <begin position="1"/>
        <end position="126"/>
    </location>
</feature>
<proteinExistence type="predicted"/>
<sequence length="150" mass="17678">MAVTLKRLPNKASITLLRCLLDAIEQFGKPQIIRTDNEAVFTSRLFRFGLWLLGIRHQTTDTHCPWQNGRIERFFGTFKVKVRQILIDDAAQLDEQLATFRWWYNQVRPHQNLGGRTPAEAWLGKHPPRARHWYHVSLWNGVLNGFYPRE</sequence>
<evidence type="ECO:0000313" key="2">
    <source>
        <dbReference type="EMBL" id="KXO08912.1"/>
    </source>
</evidence>
<dbReference type="PANTHER" id="PTHR47515">
    <property type="entry name" value="LOW CALCIUM RESPONSE LOCUS PROTEIN T"/>
    <property type="match status" value="1"/>
</dbReference>
<dbReference type="AlphaFoldDB" id="A0A137S911"/>
<organism evidence="2 3">
    <name type="scientific">Marinobacter excellens LAMA 842</name>
    <dbReference type="NCBI Taxonomy" id="1306954"/>
    <lineage>
        <taxon>Bacteria</taxon>
        <taxon>Pseudomonadati</taxon>
        <taxon>Pseudomonadota</taxon>
        <taxon>Gammaproteobacteria</taxon>
        <taxon>Pseudomonadales</taxon>
        <taxon>Marinobacteraceae</taxon>
        <taxon>Marinobacter</taxon>
    </lineage>
</organism>
<dbReference type="PANTHER" id="PTHR47515:SF2">
    <property type="entry name" value="INTEGRASE CORE DOMAIN PROTEIN"/>
    <property type="match status" value="1"/>
</dbReference>
<dbReference type="Gene3D" id="3.30.420.10">
    <property type="entry name" value="Ribonuclease H-like superfamily/Ribonuclease H"/>
    <property type="match status" value="1"/>
</dbReference>
<dbReference type="GO" id="GO:0015074">
    <property type="term" value="P:DNA integration"/>
    <property type="evidence" value="ECO:0007669"/>
    <property type="project" value="InterPro"/>
</dbReference>
<dbReference type="InterPro" id="IPR012337">
    <property type="entry name" value="RNaseH-like_sf"/>
</dbReference>
<keyword evidence="3" id="KW-1185">Reference proteome</keyword>
<dbReference type="PROSITE" id="PS50994">
    <property type="entry name" value="INTEGRASE"/>
    <property type="match status" value="1"/>
</dbReference>
<dbReference type="PATRIC" id="fig|1306954.6.peg.678"/>
<accession>A0A137S911</accession>
<dbReference type="Pfam" id="PF13683">
    <property type="entry name" value="rve_3"/>
    <property type="match status" value="1"/>
</dbReference>
<comment type="caution">
    <text evidence="2">The sequence shown here is derived from an EMBL/GenBank/DDBJ whole genome shotgun (WGS) entry which is preliminary data.</text>
</comment>
<evidence type="ECO:0000313" key="3">
    <source>
        <dbReference type="Proteomes" id="UP000070282"/>
    </source>
</evidence>
<dbReference type="GO" id="GO:0003676">
    <property type="term" value="F:nucleic acid binding"/>
    <property type="evidence" value="ECO:0007669"/>
    <property type="project" value="InterPro"/>
</dbReference>
<name>A0A137S911_9GAMM</name>
<protein>
    <submittedName>
        <fullName evidence="2">Mobile element protein</fullName>
    </submittedName>
</protein>
<dbReference type="SUPFAM" id="SSF53098">
    <property type="entry name" value="Ribonuclease H-like"/>
    <property type="match status" value="1"/>
</dbReference>
<gene>
    <name evidence="2" type="ORF">J122_2392</name>
</gene>
<reference evidence="3" key="1">
    <citation type="submission" date="2015-12" db="EMBL/GenBank/DDBJ databases">
        <authorList>
            <person name="Lima A."/>
            <person name="Farahani Zayas N."/>
            <person name="Castro Da Silva M.A."/>
            <person name="Cabral A."/>
            <person name="Pessatti M.L."/>
        </authorList>
    </citation>
    <scope>NUCLEOTIDE SEQUENCE [LARGE SCALE GENOMIC DNA]</scope>
    <source>
        <strain evidence="3">LAMA 842</strain>
    </source>
</reference>